<evidence type="ECO:0000256" key="5">
    <source>
        <dbReference type="ARBA" id="ARBA00022801"/>
    </source>
</evidence>
<evidence type="ECO:0000313" key="10">
    <source>
        <dbReference type="Proteomes" id="UP000824250"/>
    </source>
</evidence>
<dbReference type="GO" id="GO:0005886">
    <property type="term" value="C:plasma membrane"/>
    <property type="evidence" value="ECO:0007669"/>
    <property type="project" value="UniProtKB-SubCell"/>
</dbReference>
<keyword evidence="7" id="KW-0812">Transmembrane</keyword>
<keyword evidence="5 7" id="KW-0378">Hydrolase</keyword>
<evidence type="ECO:0000256" key="1">
    <source>
        <dbReference type="ARBA" id="ARBA00000677"/>
    </source>
</evidence>
<dbReference type="GO" id="GO:0009003">
    <property type="term" value="F:signal peptidase activity"/>
    <property type="evidence" value="ECO:0007669"/>
    <property type="project" value="UniProtKB-EC"/>
</dbReference>
<evidence type="ECO:0000313" key="9">
    <source>
        <dbReference type="EMBL" id="HIR04637.1"/>
    </source>
</evidence>
<comment type="catalytic activity">
    <reaction evidence="1 7">
        <text>Cleavage of hydrophobic, N-terminal signal or leader sequences from secreted and periplasmic proteins.</text>
        <dbReference type="EC" id="3.4.21.89"/>
    </reaction>
</comment>
<reference evidence="9" key="2">
    <citation type="journal article" date="2021" name="PeerJ">
        <title>Extensive microbial diversity within the chicken gut microbiome revealed by metagenomics and culture.</title>
        <authorList>
            <person name="Gilroy R."/>
            <person name="Ravi A."/>
            <person name="Getino M."/>
            <person name="Pursley I."/>
            <person name="Horton D.L."/>
            <person name="Alikhan N.F."/>
            <person name="Baker D."/>
            <person name="Gharbi K."/>
            <person name="Hall N."/>
            <person name="Watson M."/>
            <person name="Adriaenssens E.M."/>
            <person name="Foster-Nyarko E."/>
            <person name="Jarju S."/>
            <person name="Secka A."/>
            <person name="Antonio M."/>
            <person name="Oren A."/>
            <person name="Chaudhuri R.R."/>
            <person name="La Ragione R."/>
            <person name="Hildebrand F."/>
            <person name="Pallen M.J."/>
        </authorList>
    </citation>
    <scope>NUCLEOTIDE SEQUENCE</scope>
    <source>
        <strain evidence="9">CHK180-2868</strain>
    </source>
</reference>
<sequence>MEKEEKKEEKKKEKTGWKAELISWIQVLVSAAVIAFVLTTFVIANSEVPTSSMENTIMAHSRVIGSRLHYTFSSPQRGDVAIFKFGWQCPECSAMVEGDKQEVCPACGSEVGRRAQTIYYVKRVIGMPGDVIDIIDDKVYLNGSDTPLDEPYLAEPMNQGETFHFEVPEGCYFMMGDNRNYSLDARYWNNPYISEDKMVAKVLFSYFPSIHMIH</sequence>
<keyword evidence="7" id="KW-0472">Membrane</keyword>
<dbReference type="SUPFAM" id="SSF51306">
    <property type="entry name" value="LexA/Signal peptidase"/>
    <property type="match status" value="1"/>
</dbReference>
<organism evidence="9 10">
    <name type="scientific">Candidatus Copromonas faecavium</name>
    <name type="common">nom. illeg.</name>
    <dbReference type="NCBI Taxonomy" id="2840740"/>
    <lineage>
        <taxon>Bacteria</taxon>
        <taxon>Bacillati</taxon>
        <taxon>Bacillota</taxon>
        <taxon>Clostridia</taxon>
        <taxon>Lachnospirales</taxon>
        <taxon>Lachnospiraceae</taxon>
        <taxon>Candidatus Copromonas (nom. illeg.)</taxon>
    </lineage>
</organism>
<dbReference type="Pfam" id="PF10502">
    <property type="entry name" value="Peptidase_S26"/>
    <property type="match status" value="1"/>
</dbReference>
<evidence type="ECO:0000256" key="4">
    <source>
        <dbReference type="ARBA" id="ARBA00013208"/>
    </source>
</evidence>
<comment type="subcellular location">
    <subcellularLocation>
        <location evidence="2">Cell membrane</location>
        <topology evidence="2">Single-pass type II membrane protein</topology>
    </subcellularLocation>
    <subcellularLocation>
        <location evidence="7">Membrane</location>
        <topology evidence="7">Single-pass type II membrane protein</topology>
    </subcellularLocation>
</comment>
<dbReference type="PANTHER" id="PTHR43390">
    <property type="entry name" value="SIGNAL PEPTIDASE I"/>
    <property type="match status" value="1"/>
</dbReference>
<comment type="similarity">
    <text evidence="3 7">Belongs to the peptidase S26 family.</text>
</comment>
<feature type="active site" evidence="6">
    <location>
        <position position="122"/>
    </location>
</feature>
<dbReference type="GO" id="GO:0004252">
    <property type="term" value="F:serine-type endopeptidase activity"/>
    <property type="evidence" value="ECO:0007669"/>
    <property type="project" value="InterPro"/>
</dbReference>
<dbReference type="InterPro" id="IPR036286">
    <property type="entry name" value="LexA/Signal_pep-like_sf"/>
</dbReference>
<evidence type="ECO:0000256" key="2">
    <source>
        <dbReference type="ARBA" id="ARBA00004401"/>
    </source>
</evidence>
<comment type="caution">
    <text evidence="9">The sequence shown here is derived from an EMBL/GenBank/DDBJ whole genome shotgun (WGS) entry which is preliminary data.</text>
</comment>
<protein>
    <recommendedName>
        <fullName evidence="4 7">Signal peptidase I</fullName>
        <ecNumber evidence="4 7">3.4.21.89</ecNumber>
    </recommendedName>
</protein>
<accession>A0A9D1D4D9</accession>
<evidence type="ECO:0000256" key="7">
    <source>
        <dbReference type="RuleBase" id="RU362042"/>
    </source>
</evidence>
<evidence type="ECO:0000259" key="8">
    <source>
        <dbReference type="Pfam" id="PF10502"/>
    </source>
</evidence>
<reference evidence="9" key="1">
    <citation type="submission" date="2020-10" db="EMBL/GenBank/DDBJ databases">
        <authorList>
            <person name="Gilroy R."/>
        </authorList>
    </citation>
    <scope>NUCLEOTIDE SEQUENCE</scope>
    <source>
        <strain evidence="9">CHK180-2868</strain>
    </source>
</reference>
<dbReference type="PANTHER" id="PTHR43390:SF1">
    <property type="entry name" value="CHLOROPLAST PROCESSING PEPTIDASE"/>
    <property type="match status" value="1"/>
</dbReference>
<proteinExistence type="inferred from homology"/>
<gene>
    <name evidence="9" type="primary">lepB</name>
    <name evidence="9" type="ORF">IAB28_01535</name>
</gene>
<evidence type="ECO:0000256" key="3">
    <source>
        <dbReference type="ARBA" id="ARBA00009370"/>
    </source>
</evidence>
<feature type="transmembrane region" description="Helical" evidence="7">
    <location>
        <begin position="21"/>
        <end position="44"/>
    </location>
</feature>
<name>A0A9D1D4D9_9FIRM</name>
<keyword evidence="7" id="KW-1133">Transmembrane helix</keyword>
<dbReference type="InterPro" id="IPR019533">
    <property type="entry name" value="Peptidase_S26"/>
</dbReference>
<dbReference type="InterPro" id="IPR019757">
    <property type="entry name" value="Pept_S26A_signal_pept_1_Lys-AS"/>
</dbReference>
<dbReference type="GO" id="GO:0006465">
    <property type="term" value="P:signal peptide processing"/>
    <property type="evidence" value="ECO:0007669"/>
    <property type="project" value="InterPro"/>
</dbReference>
<keyword evidence="7" id="KW-0645">Protease</keyword>
<dbReference type="AlphaFoldDB" id="A0A9D1D4D9"/>
<dbReference type="EMBL" id="DVGC01000006">
    <property type="protein sequence ID" value="HIR04637.1"/>
    <property type="molecule type" value="Genomic_DNA"/>
</dbReference>
<feature type="active site" evidence="6">
    <location>
        <position position="52"/>
    </location>
</feature>
<dbReference type="PROSITE" id="PS00760">
    <property type="entry name" value="SPASE_I_2"/>
    <property type="match status" value="1"/>
</dbReference>
<dbReference type="CDD" id="cd06530">
    <property type="entry name" value="S26_SPase_I"/>
    <property type="match status" value="1"/>
</dbReference>
<dbReference type="PRINTS" id="PR00727">
    <property type="entry name" value="LEADERPTASE"/>
</dbReference>
<evidence type="ECO:0000256" key="6">
    <source>
        <dbReference type="PIRSR" id="PIRSR600223-1"/>
    </source>
</evidence>
<dbReference type="EC" id="3.4.21.89" evidence="4 7"/>
<dbReference type="InterPro" id="IPR000223">
    <property type="entry name" value="Pept_S26A_signal_pept_1"/>
</dbReference>
<dbReference type="Gene3D" id="2.10.109.10">
    <property type="entry name" value="Umud Fragment, subunit A"/>
    <property type="match status" value="1"/>
</dbReference>
<dbReference type="Proteomes" id="UP000824250">
    <property type="component" value="Unassembled WGS sequence"/>
</dbReference>
<dbReference type="NCBIfam" id="TIGR02227">
    <property type="entry name" value="sigpep_I_bact"/>
    <property type="match status" value="1"/>
</dbReference>
<feature type="domain" description="Peptidase S26" evidence="8">
    <location>
        <begin position="22"/>
        <end position="206"/>
    </location>
</feature>